<dbReference type="STRING" id="1033810.HLPCO_001990"/>
<evidence type="ECO:0000256" key="1">
    <source>
        <dbReference type="ARBA" id="ARBA00004651"/>
    </source>
</evidence>
<dbReference type="AlphaFoldDB" id="U2EBB1"/>
<evidence type="ECO:0000313" key="9">
    <source>
        <dbReference type="EMBL" id="ERJ12076.1"/>
    </source>
</evidence>
<reference evidence="9 10" key="2">
    <citation type="journal article" date="2013" name="PLoS ONE">
        <title>INDIGO - INtegrated Data Warehouse of MIcrobial GenOmes with Examples from the Red Sea Extremophiles.</title>
        <authorList>
            <person name="Alam I."/>
            <person name="Antunes A."/>
            <person name="Kamau A.A."/>
            <person name="Ba Alawi W."/>
            <person name="Kalkatawi M."/>
            <person name="Stingl U."/>
            <person name="Bajic V.B."/>
        </authorList>
    </citation>
    <scope>NUCLEOTIDE SEQUENCE [LARGE SCALE GENOMIC DNA]</scope>
    <source>
        <strain evidence="9 10">SSD-17B</strain>
    </source>
</reference>
<keyword evidence="4 7" id="KW-0812">Transmembrane</keyword>
<feature type="transmembrane region" description="Helical" evidence="7">
    <location>
        <begin position="101"/>
        <end position="120"/>
    </location>
</feature>
<keyword evidence="10" id="KW-1185">Reference proteome</keyword>
<dbReference type="PANTHER" id="PTHR23517">
    <property type="entry name" value="RESISTANCE PROTEIN MDTM, PUTATIVE-RELATED-RELATED"/>
    <property type="match status" value="1"/>
</dbReference>
<dbReference type="InterPro" id="IPR050171">
    <property type="entry name" value="MFS_Transporters"/>
</dbReference>
<evidence type="ECO:0000256" key="4">
    <source>
        <dbReference type="ARBA" id="ARBA00022692"/>
    </source>
</evidence>
<feature type="transmembrane region" description="Helical" evidence="7">
    <location>
        <begin position="169"/>
        <end position="189"/>
    </location>
</feature>
<dbReference type="SUPFAM" id="SSF103473">
    <property type="entry name" value="MFS general substrate transporter"/>
    <property type="match status" value="1"/>
</dbReference>
<dbReference type="GO" id="GO:0022857">
    <property type="term" value="F:transmembrane transporter activity"/>
    <property type="evidence" value="ECO:0007669"/>
    <property type="project" value="InterPro"/>
</dbReference>
<sequence length="402" mass="43419">MFGIPKNMKLNKALYSLLTVVLIMHIASNIVIPILPVILRSEAGLDPTKIGVVIGSFSIAFQLGSIIGGLLSDRVGKRPTMFVGALIQMSALIGFGVSDSYLMFVLFSLLNGVGAGIYAPTVKAAIATLANESKDMETTAFSLRGIFANIGVGIAGLIILILSASKSNIIFFSAAGIYLLLAIFTWIFISKDCERKRCPKIPLNSYLLIFKNKPFVVFAILLIFINAIYAQLGLLLPLRGEAIFENGKIVGSIWTITSVAVIIFQGYINRRILQKFNPMTSLFWSLLIFAGGILLIGLSGNYYLLALSAVIFFFGEMLMLPTTDSLISQFAHADLIGAYFSIANLIYGIGTALGAFVGGRIIDRFGVDTTLLPWGIIAGFSIAVAILLAIVRQFPSIKNTIH</sequence>
<dbReference type="PROSITE" id="PS50850">
    <property type="entry name" value="MFS"/>
    <property type="match status" value="1"/>
</dbReference>
<feature type="transmembrane region" description="Helical" evidence="7">
    <location>
        <begin position="335"/>
        <end position="359"/>
    </location>
</feature>
<dbReference type="InterPro" id="IPR036259">
    <property type="entry name" value="MFS_trans_sf"/>
</dbReference>
<keyword evidence="3" id="KW-1003">Cell membrane</keyword>
<accession>U2EBB1</accession>
<reference evidence="9 10" key="1">
    <citation type="journal article" date="2011" name="J. Bacteriol.">
        <title>Genome sequence of Haloplasma contractile, an unusual contractile bacterium from a deep-sea anoxic brine lake.</title>
        <authorList>
            <person name="Antunes A."/>
            <person name="Alam I."/>
            <person name="El Dorry H."/>
            <person name="Siam R."/>
            <person name="Robertson A."/>
            <person name="Bajic V.B."/>
            <person name="Stingl U."/>
        </authorList>
    </citation>
    <scope>NUCLEOTIDE SEQUENCE [LARGE SCALE GENOMIC DNA]</scope>
    <source>
        <strain evidence="9 10">SSD-17B</strain>
    </source>
</reference>
<feature type="transmembrane region" description="Helical" evidence="7">
    <location>
        <begin position="141"/>
        <end position="163"/>
    </location>
</feature>
<feature type="transmembrane region" description="Helical" evidence="7">
    <location>
        <begin position="249"/>
        <end position="268"/>
    </location>
</feature>
<feature type="transmembrane region" description="Helical" evidence="7">
    <location>
        <begin position="280"/>
        <end position="298"/>
    </location>
</feature>
<proteinExistence type="predicted"/>
<dbReference type="InterPro" id="IPR011701">
    <property type="entry name" value="MFS"/>
</dbReference>
<evidence type="ECO:0000313" key="10">
    <source>
        <dbReference type="Proteomes" id="UP000005707"/>
    </source>
</evidence>
<feature type="domain" description="Major facilitator superfamily (MFS) profile" evidence="8">
    <location>
        <begin position="13"/>
        <end position="393"/>
    </location>
</feature>
<dbReference type="InParanoid" id="U2EBB1"/>
<evidence type="ECO:0000256" key="3">
    <source>
        <dbReference type="ARBA" id="ARBA00022475"/>
    </source>
</evidence>
<evidence type="ECO:0000256" key="2">
    <source>
        <dbReference type="ARBA" id="ARBA00022448"/>
    </source>
</evidence>
<keyword evidence="6 7" id="KW-0472">Membrane</keyword>
<feature type="transmembrane region" description="Helical" evidence="7">
    <location>
        <begin position="12"/>
        <end position="38"/>
    </location>
</feature>
<dbReference type="RefSeq" id="WP_008827318.1">
    <property type="nucleotide sequence ID" value="NZ_AFNU02000006.1"/>
</dbReference>
<feature type="transmembrane region" description="Helical" evidence="7">
    <location>
        <begin position="371"/>
        <end position="391"/>
    </location>
</feature>
<dbReference type="InterPro" id="IPR020846">
    <property type="entry name" value="MFS_dom"/>
</dbReference>
<dbReference type="GO" id="GO:0005886">
    <property type="term" value="C:plasma membrane"/>
    <property type="evidence" value="ECO:0007669"/>
    <property type="project" value="UniProtKB-SubCell"/>
</dbReference>
<dbReference type="Gene3D" id="1.20.1250.20">
    <property type="entry name" value="MFS general substrate transporter like domains"/>
    <property type="match status" value="1"/>
</dbReference>
<organism evidence="9 10">
    <name type="scientific">Haloplasma contractile SSD-17B</name>
    <dbReference type="NCBI Taxonomy" id="1033810"/>
    <lineage>
        <taxon>Bacteria</taxon>
        <taxon>Bacillati</taxon>
        <taxon>Mycoplasmatota</taxon>
        <taxon>Mollicutes</taxon>
        <taxon>Haloplasmatales</taxon>
        <taxon>Haloplasmataceae</taxon>
        <taxon>Haloplasma</taxon>
    </lineage>
</organism>
<gene>
    <name evidence="9" type="ORF">HLPCO_001990</name>
</gene>
<feature type="transmembrane region" description="Helical" evidence="7">
    <location>
        <begin position="79"/>
        <end position="95"/>
    </location>
</feature>
<dbReference type="OrthoDB" id="8952229at2"/>
<dbReference type="Pfam" id="PF07690">
    <property type="entry name" value="MFS_1"/>
    <property type="match status" value="1"/>
</dbReference>
<feature type="transmembrane region" description="Helical" evidence="7">
    <location>
        <begin position="50"/>
        <end position="72"/>
    </location>
</feature>
<dbReference type="Proteomes" id="UP000005707">
    <property type="component" value="Unassembled WGS sequence"/>
</dbReference>
<keyword evidence="2" id="KW-0813">Transport</keyword>
<comment type="subcellular location">
    <subcellularLocation>
        <location evidence="1">Cell membrane</location>
        <topology evidence="1">Multi-pass membrane protein</topology>
    </subcellularLocation>
</comment>
<evidence type="ECO:0000256" key="7">
    <source>
        <dbReference type="SAM" id="Phobius"/>
    </source>
</evidence>
<evidence type="ECO:0000256" key="6">
    <source>
        <dbReference type="ARBA" id="ARBA00023136"/>
    </source>
</evidence>
<name>U2EBB1_9MOLU</name>
<evidence type="ECO:0000259" key="8">
    <source>
        <dbReference type="PROSITE" id="PS50850"/>
    </source>
</evidence>
<dbReference type="FunCoup" id="U2EBB1">
    <property type="interactions" value="20"/>
</dbReference>
<comment type="caution">
    <text evidence="9">The sequence shown here is derived from an EMBL/GenBank/DDBJ whole genome shotgun (WGS) entry which is preliminary data.</text>
</comment>
<feature type="transmembrane region" description="Helical" evidence="7">
    <location>
        <begin position="215"/>
        <end position="237"/>
    </location>
</feature>
<evidence type="ECO:0000256" key="5">
    <source>
        <dbReference type="ARBA" id="ARBA00022989"/>
    </source>
</evidence>
<dbReference type="PANTHER" id="PTHR23517:SF2">
    <property type="entry name" value="MULTIDRUG RESISTANCE PROTEIN MDTH"/>
    <property type="match status" value="1"/>
</dbReference>
<keyword evidence="5 7" id="KW-1133">Transmembrane helix</keyword>
<dbReference type="EMBL" id="AFNU02000006">
    <property type="protein sequence ID" value="ERJ12076.1"/>
    <property type="molecule type" value="Genomic_DNA"/>
</dbReference>
<protein>
    <submittedName>
        <fullName evidence="9">Multidrug resistance protein B</fullName>
    </submittedName>
</protein>
<dbReference type="eggNOG" id="COG2271">
    <property type="taxonomic scope" value="Bacteria"/>
</dbReference>